<gene>
    <name evidence="1" type="ORF">LCGC14_0458070</name>
</gene>
<name>A0A0F9SLA1_9ZZZZ</name>
<protein>
    <submittedName>
        <fullName evidence="1">Uncharacterized protein</fullName>
    </submittedName>
</protein>
<evidence type="ECO:0000313" key="1">
    <source>
        <dbReference type="EMBL" id="KKN67774.1"/>
    </source>
</evidence>
<organism evidence="1">
    <name type="scientific">marine sediment metagenome</name>
    <dbReference type="NCBI Taxonomy" id="412755"/>
    <lineage>
        <taxon>unclassified sequences</taxon>
        <taxon>metagenomes</taxon>
        <taxon>ecological metagenomes</taxon>
    </lineage>
</organism>
<sequence>MPQAGISHHITIADQAGTNVYGFMLARERGGRLAYAVEDAEQIQARILTMGELTEAEAPPQLRLYWTMEDWQGGVGGIVDRNDKRKLASSTMIDSSVRGKLRPVREFQTTTVDAAPNAYKTSGFASVGDDELWMFSERDVYAWNYGDEDWDIGSEPVATAVISRNGIRFNDYTVIPRWTDDTPVLAFRYLFKLSTDTNWTSLGNDNFTVPKYVTTAIDASNNLLLWGGNLSIDSTSALTADINDSVTTAPITDGTDFSAGDYISIDSEIMRVTSIATNDLIVVRAAFGTTATSHSNQKRVYLHRPHFIASTSTPQTVASWSSPTDVGTIDAEITALFQDDGILHVCKTDGIWKIAADGTQTNLLPRFESWKHADNFKGAFNWNGRIILPLGGGGLFELSGGVLTDISMKLFAPEQTQWHGRVAAVGGTPTTLYLLILDTANTKYHAFSGERLDIEGTVDWRWHHVGEISYTTGTTADYANIFVEAQVSGSDQHRRVWFGVTSSGSNLLGYFLPQDGDSDDTFLDSSAIKATTVKYDGNFSQIEKNVVKVVFETNNLGAAGRKWTIKYSLNGDAVKTDLADSSGNTDGVIDSTGGRETLTFPDGTTCRTLHYEMVPDSTASTSTAPEITKIRTTFQLRPDRLQLLPLTVLLSDQQRLLNGAIGGKPAAALAQLRTWDGQAAPVTVVDLEGTSRDYVFLPGNLRIIPGTQSFLRRREFLVSMVLAEV</sequence>
<accession>A0A0F9SLA1</accession>
<proteinExistence type="predicted"/>
<dbReference type="AlphaFoldDB" id="A0A0F9SLA1"/>
<dbReference type="EMBL" id="LAZR01000466">
    <property type="protein sequence ID" value="KKN67774.1"/>
    <property type="molecule type" value="Genomic_DNA"/>
</dbReference>
<comment type="caution">
    <text evidence="1">The sequence shown here is derived from an EMBL/GenBank/DDBJ whole genome shotgun (WGS) entry which is preliminary data.</text>
</comment>
<reference evidence="1" key="1">
    <citation type="journal article" date="2015" name="Nature">
        <title>Complex archaea that bridge the gap between prokaryotes and eukaryotes.</title>
        <authorList>
            <person name="Spang A."/>
            <person name="Saw J.H."/>
            <person name="Jorgensen S.L."/>
            <person name="Zaremba-Niedzwiedzka K."/>
            <person name="Martijn J."/>
            <person name="Lind A.E."/>
            <person name="van Eijk R."/>
            <person name="Schleper C."/>
            <person name="Guy L."/>
            <person name="Ettema T.J."/>
        </authorList>
    </citation>
    <scope>NUCLEOTIDE SEQUENCE</scope>
</reference>